<dbReference type="Gene3D" id="2.30.30.30">
    <property type="match status" value="1"/>
</dbReference>
<feature type="domain" description="KOW" evidence="1">
    <location>
        <begin position="59"/>
        <end position="86"/>
    </location>
</feature>
<gene>
    <name evidence="2" type="ORF">C0169_00715</name>
</gene>
<dbReference type="Proteomes" id="UP000235619">
    <property type="component" value="Unassembled WGS sequence"/>
</dbReference>
<evidence type="ECO:0000259" key="1">
    <source>
        <dbReference type="SMART" id="SM00739"/>
    </source>
</evidence>
<protein>
    <recommendedName>
        <fullName evidence="1">KOW domain-containing protein</fullName>
    </recommendedName>
</protein>
<comment type="caution">
    <text evidence="2">The sequence shown here is derived from an EMBL/GenBank/DDBJ whole genome shotgun (WGS) entry which is preliminary data.</text>
</comment>
<evidence type="ECO:0000313" key="2">
    <source>
        <dbReference type="EMBL" id="PMP98088.1"/>
    </source>
</evidence>
<evidence type="ECO:0000313" key="3">
    <source>
        <dbReference type="Proteomes" id="UP000235619"/>
    </source>
</evidence>
<dbReference type="SUPFAM" id="SSF50104">
    <property type="entry name" value="Translation proteins SH3-like domain"/>
    <property type="match status" value="1"/>
</dbReference>
<reference evidence="2 3" key="1">
    <citation type="submission" date="2018-01" db="EMBL/GenBank/DDBJ databases">
        <title>Metagenomic assembled genomes from two thermal pools in the Uzon Caldera, Kamchatka, Russia.</title>
        <authorList>
            <person name="Wilkins L."/>
            <person name="Ettinger C."/>
        </authorList>
    </citation>
    <scope>NUCLEOTIDE SEQUENCE [LARGE SCALE GENOMIC DNA]</scope>
    <source>
        <strain evidence="2">ARK-04</strain>
    </source>
</reference>
<proteinExistence type="predicted"/>
<dbReference type="AlphaFoldDB" id="A0A2N7QGK7"/>
<dbReference type="InterPro" id="IPR014722">
    <property type="entry name" value="Rib_uL2_dom2"/>
</dbReference>
<dbReference type="InterPro" id="IPR005824">
    <property type="entry name" value="KOW"/>
</dbReference>
<dbReference type="SMART" id="SM00739">
    <property type="entry name" value="KOW"/>
    <property type="match status" value="1"/>
</dbReference>
<sequence length="119" mass="13517">MIRQVEIGDSVYLISYINPAKVLPYDLLKKVKIEKINIEQMKKILKCQEKSKKQKIFGEIKPGQKVVIINGPYRDMKGIINKVLSEGKCEVIVSVFGTPIPITVQQTDLLTEESLKEQS</sequence>
<name>A0A2N7QGK7_9BACT</name>
<dbReference type="EMBL" id="PNJD01000041">
    <property type="protein sequence ID" value="PMP98088.1"/>
    <property type="molecule type" value="Genomic_DNA"/>
</dbReference>
<dbReference type="InterPro" id="IPR008991">
    <property type="entry name" value="Translation_prot_SH3-like_sf"/>
</dbReference>
<accession>A0A2N7QGK7</accession>
<organism evidence="2 3">
    <name type="scientific">Thermodesulfobacterium geofontis</name>
    <dbReference type="NCBI Taxonomy" id="1295609"/>
    <lineage>
        <taxon>Bacteria</taxon>
        <taxon>Pseudomonadati</taxon>
        <taxon>Thermodesulfobacteriota</taxon>
        <taxon>Thermodesulfobacteria</taxon>
        <taxon>Thermodesulfobacteriales</taxon>
        <taxon>Thermodesulfobacteriaceae</taxon>
        <taxon>Thermodesulfobacterium</taxon>
    </lineage>
</organism>